<organism evidence="2 3">
    <name type="scientific">Ictalurus punctatus</name>
    <name type="common">Channel catfish</name>
    <name type="synonym">Silurus punctatus</name>
    <dbReference type="NCBI Taxonomy" id="7998"/>
    <lineage>
        <taxon>Eukaryota</taxon>
        <taxon>Metazoa</taxon>
        <taxon>Chordata</taxon>
        <taxon>Craniata</taxon>
        <taxon>Vertebrata</taxon>
        <taxon>Euteleostomi</taxon>
        <taxon>Actinopterygii</taxon>
        <taxon>Neopterygii</taxon>
        <taxon>Teleostei</taxon>
        <taxon>Ostariophysi</taxon>
        <taxon>Siluriformes</taxon>
        <taxon>Ictaluridae</taxon>
        <taxon>Ictalurus</taxon>
    </lineage>
</organism>
<dbReference type="PANTHER" id="PTHR16768">
    <property type="entry name" value="DOWN REGULATED IN RENAL CARCINOMA 1/TU3A"/>
    <property type="match status" value="1"/>
</dbReference>
<gene>
    <name evidence="3" type="primary">si:ch211-160o17.6</name>
</gene>
<reference evidence="2" key="1">
    <citation type="journal article" date="2016" name="Nat. Commun.">
        <title>The channel catfish genome sequence provides insights into the evolution of scale formation in teleosts.</title>
        <authorList>
            <person name="Liu Z."/>
            <person name="Liu S."/>
            <person name="Yao J."/>
            <person name="Bao L."/>
            <person name="Zhang J."/>
            <person name="Li Y."/>
            <person name="Jiang C."/>
            <person name="Sun L."/>
            <person name="Wang R."/>
            <person name="Zhang Y."/>
            <person name="Zhou T."/>
            <person name="Zeng Q."/>
            <person name="Fu Q."/>
            <person name="Gao S."/>
            <person name="Li N."/>
            <person name="Koren S."/>
            <person name="Jiang Y."/>
            <person name="Zimin A."/>
            <person name="Xu P."/>
            <person name="Phillippy A.M."/>
            <person name="Geng X."/>
            <person name="Song L."/>
            <person name="Sun F."/>
            <person name="Li C."/>
            <person name="Wang X."/>
            <person name="Chen A."/>
            <person name="Jin Y."/>
            <person name="Yuan Z."/>
            <person name="Yang Y."/>
            <person name="Tan S."/>
            <person name="Peatman E."/>
            <person name="Lu J."/>
            <person name="Qin Z."/>
            <person name="Dunham R."/>
            <person name="Li Z."/>
            <person name="Sonstegard T."/>
            <person name="Feng J."/>
            <person name="Danzmann R.G."/>
            <person name="Schroeder S."/>
            <person name="Scheffler B."/>
            <person name="Duke M.V."/>
            <person name="Ballard L."/>
            <person name="Kucuktas H."/>
            <person name="Kaltenboeck L."/>
            <person name="Liu H."/>
            <person name="Armbruster J."/>
            <person name="Xie Y."/>
            <person name="Kirby M.L."/>
            <person name="Tian Y."/>
            <person name="Flanagan M.E."/>
            <person name="Mu W."/>
            <person name="Waldbieser G.C."/>
        </authorList>
    </citation>
    <scope>NUCLEOTIDE SEQUENCE [LARGE SCALE GENOMIC DNA]</scope>
    <source>
        <strain evidence="2">SDA103</strain>
    </source>
</reference>
<dbReference type="Pfam" id="PF06625">
    <property type="entry name" value="DUF1151"/>
    <property type="match status" value="1"/>
</dbReference>
<dbReference type="OrthoDB" id="5963205at2759"/>
<protein>
    <submittedName>
        <fullName evidence="3">Protein FAM107B</fullName>
    </submittedName>
</protein>
<proteinExistence type="predicted"/>
<sequence length="176" mass="21129">MCLRVTSSLLKKSMLLYFVPQMVSPRNVERNDIAENSRSETVAQEQIMENHDHLIRPKKPSNPVLESPRHRVLHRELRVSHRWGLLPAEKCELQRVMEQRRLEQQREREQAQRPLSDLDQQLSRRRQRLLAYELEEQKRQEDRQNVPEFVRVKDNLRRVCVSENESRSFGLRLQSS</sequence>
<name>A0A2D0PJ40_ICTPU</name>
<evidence type="ECO:0000313" key="3">
    <source>
        <dbReference type="RefSeq" id="XP_017306598.1"/>
    </source>
</evidence>
<dbReference type="RefSeq" id="XP_017306598.1">
    <property type="nucleotide sequence ID" value="XM_017451109.3"/>
</dbReference>
<dbReference type="PANTHER" id="PTHR16768:SF7">
    <property type="entry name" value="PROTEIN FAM107B-LIKE"/>
    <property type="match status" value="1"/>
</dbReference>
<dbReference type="InterPro" id="IPR009533">
    <property type="entry name" value="FAM107"/>
</dbReference>
<dbReference type="KEGG" id="ipu:108255272"/>
<evidence type="ECO:0000256" key="1">
    <source>
        <dbReference type="ARBA" id="ARBA00023054"/>
    </source>
</evidence>
<keyword evidence="2" id="KW-1185">Reference proteome</keyword>
<reference evidence="3" key="2">
    <citation type="submission" date="2025-08" db="UniProtKB">
        <authorList>
            <consortium name="RefSeq"/>
        </authorList>
    </citation>
    <scope>IDENTIFICATION</scope>
    <source>
        <tissue evidence="3">Blood</tissue>
    </source>
</reference>
<keyword evidence="1" id="KW-0175">Coiled coil</keyword>
<dbReference type="AlphaFoldDB" id="A0A2D0PJ40"/>
<dbReference type="GeneID" id="108255272"/>
<dbReference type="Proteomes" id="UP000221080">
    <property type="component" value="Chromosome 21"/>
</dbReference>
<evidence type="ECO:0000313" key="2">
    <source>
        <dbReference type="Proteomes" id="UP000221080"/>
    </source>
</evidence>
<accession>A0A2D0PJ40</accession>